<gene>
    <name evidence="8" type="ORF">HMN09_00201000</name>
</gene>
<dbReference type="Pfam" id="PF22600">
    <property type="entry name" value="MTPAP-like_central"/>
    <property type="match status" value="1"/>
</dbReference>
<accession>A0A8H6WQT0</accession>
<evidence type="ECO:0000256" key="5">
    <source>
        <dbReference type="SAM" id="MobiDB-lite"/>
    </source>
</evidence>
<dbReference type="Pfam" id="PF03828">
    <property type="entry name" value="PAP_assoc"/>
    <property type="match status" value="1"/>
</dbReference>
<reference evidence="8" key="1">
    <citation type="submission" date="2020-05" db="EMBL/GenBank/DDBJ databases">
        <title>Mycena genomes resolve the evolution of fungal bioluminescence.</title>
        <authorList>
            <person name="Tsai I.J."/>
        </authorList>
    </citation>
    <scope>NUCLEOTIDE SEQUENCE</scope>
    <source>
        <strain evidence="8">110903Hualien_Pintung</strain>
    </source>
</reference>
<feature type="domain" description="PAP-associated" evidence="6">
    <location>
        <begin position="260"/>
        <end position="312"/>
    </location>
</feature>
<feature type="compositionally biased region" description="Low complexity" evidence="5">
    <location>
        <begin position="383"/>
        <end position="395"/>
    </location>
</feature>
<protein>
    <recommendedName>
        <fullName evidence="2">polynucleotide adenylyltransferase</fullName>
        <ecNumber evidence="2">2.7.7.19</ecNumber>
    </recommendedName>
</protein>
<sequence length="436" mass="48032">MEPLGRRESEEELHLVAVSLHPSRPKKRKRLAAEEVAEPLLSPWTSLVPKSEVVNLDQRLHQEIATFVDFVQQTPQERTARDNLLAVLQKMLRTRFPKCELKLHGSTVTDLSLPGADIDMILVTAKEMSRTEQKDALHKIAHAVKTALLADHALVLHRARVPIVKFKTLPEYGSLSVDIGINNTEGLRVTELVKAYMSTMPCLRPLVLAVKTFLAQRGLSNPAVGGLGSYATTCMVLIFLQLNPSGRPTDYLEKPVANESLGMLFTDFLFYYGLKFPYTTSYISVTSGKLLPKESAQWITIAPDSPSALVIQCLVNPKNDVTRPTSRIGEVREAFKAALATILASALPVTDENESESLLGSLLGLRESKLQEREHIHALVDSGTLSTGSGLASATPLSVTSRTTTMSELPLPRRQEREGAERNARRTRAEASEDRA</sequence>
<feature type="region of interest" description="Disordered" evidence="5">
    <location>
        <begin position="383"/>
        <end position="436"/>
    </location>
</feature>
<evidence type="ECO:0000313" key="8">
    <source>
        <dbReference type="EMBL" id="KAF7321129.1"/>
    </source>
</evidence>
<evidence type="ECO:0000256" key="4">
    <source>
        <dbReference type="ARBA" id="ARBA00022842"/>
    </source>
</evidence>
<evidence type="ECO:0000259" key="7">
    <source>
        <dbReference type="Pfam" id="PF22600"/>
    </source>
</evidence>
<dbReference type="InterPro" id="IPR002058">
    <property type="entry name" value="PAP_assoc"/>
</dbReference>
<dbReference type="GO" id="GO:0005730">
    <property type="term" value="C:nucleolus"/>
    <property type="evidence" value="ECO:0007669"/>
    <property type="project" value="TreeGrafter"/>
</dbReference>
<dbReference type="Gene3D" id="3.30.460.10">
    <property type="entry name" value="Beta Polymerase, domain 2"/>
    <property type="match status" value="1"/>
</dbReference>
<keyword evidence="4" id="KW-0460">Magnesium</keyword>
<dbReference type="SUPFAM" id="SSF81301">
    <property type="entry name" value="Nucleotidyltransferase"/>
    <property type="match status" value="1"/>
</dbReference>
<dbReference type="SUPFAM" id="SSF81631">
    <property type="entry name" value="PAP/OAS1 substrate-binding domain"/>
    <property type="match status" value="1"/>
</dbReference>
<dbReference type="PANTHER" id="PTHR23092:SF15">
    <property type="entry name" value="INACTIVE NON-CANONICAL POLY(A) RNA POLYMERASE PROTEIN TRF4-2-RELATED"/>
    <property type="match status" value="1"/>
</dbReference>
<feature type="domain" description="Poly(A) RNA polymerase mitochondrial-like central palm" evidence="7">
    <location>
        <begin position="60"/>
        <end position="197"/>
    </location>
</feature>
<evidence type="ECO:0000256" key="1">
    <source>
        <dbReference type="ARBA" id="ARBA00008593"/>
    </source>
</evidence>
<dbReference type="PANTHER" id="PTHR23092">
    <property type="entry name" value="POLY(A) RNA POLYMERASE"/>
    <property type="match status" value="1"/>
</dbReference>
<dbReference type="OrthoDB" id="273917at2759"/>
<dbReference type="InterPro" id="IPR043519">
    <property type="entry name" value="NT_sf"/>
</dbReference>
<dbReference type="Proteomes" id="UP000613580">
    <property type="component" value="Unassembled WGS sequence"/>
</dbReference>
<dbReference type="GO" id="GO:0003729">
    <property type="term" value="F:mRNA binding"/>
    <property type="evidence" value="ECO:0007669"/>
    <property type="project" value="TreeGrafter"/>
</dbReference>
<evidence type="ECO:0000256" key="2">
    <source>
        <dbReference type="ARBA" id="ARBA00012388"/>
    </source>
</evidence>
<dbReference type="GO" id="GO:0010605">
    <property type="term" value="P:negative regulation of macromolecule metabolic process"/>
    <property type="evidence" value="ECO:0007669"/>
    <property type="project" value="UniProtKB-ARBA"/>
</dbReference>
<organism evidence="8 9">
    <name type="scientific">Mycena chlorophos</name>
    <name type="common">Agaric fungus</name>
    <name type="synonym">Agaricus chlorophos</name>
    <dbReference type="NCBI Taxonomy" id="658473"/>
    <lineage>
        <taxon>Eukaryota</taxon>
        <taxon>Fungi</taxon>
        <taxon>Dikarya</taxon>
        <taxon>Basidiomycota</taxon>
        <taxon>Agaricomycotina</taxon>
        <taxon>Agaricomycetes</taxon>
        <taxon>Agaricomycetidae</taxon>
        <taxon>Agaricales</taxon>
        <taxon>Marasmiineae</taxon>
        <taxon>Mycenaceae</taxon>
        <taxon>Mycena</taxon>
    </lineage>
</organism>
<evidence type="ECO:0000313" key="9">
    <source>
        <dbReference type="Proteomes" id="UP000613580"/>
    </source>
</evidence>
<dbReference type="InterPro" id="IPR045862">
    <property type="entry name" value="Trf4-like"/>
</dbReference>
<dbReference type="AlphaFoldDB" id="A0A8H6WQT0"/>
<keyword evidence="9" id="KW-1185">Reference proteome</keyword>
<evidence type="ECO:0000259" key="6">
    <source>
        <dbReference type="Pfam" id="PF03828"/>
    </source>
</evidence>
<proteinExistence type="inferred from homology"/>
<feature type="compositionally biased region" description="Basic and acidic residues" evidence="5">
    <location>
        <begin position="411"/>
        <end position="436"/>
    </location>
</feature>
<comment type="caution">
    <text evidence="8">The sequence shown here is derived from an EMBL/GenBank/DDBJ whole genome shotgun (WGS) entry which is preliminary data.</text>
</comment>
<feature type="compositionally biased region" description="Polar residues" evidence="5">
    <location>
        <begin position="396"/>
        <end position="407"/>
    </location>
</feature>
<comment type="similarity">
    <text evidence="1">Belongs to the DNA polymerase type-B-like family.</text>
</comment>
<dbReference type="GO" id="GO:1990817">
    <property type="term" value="F:poly(A) RNA polymerase activity"/>
    <property type="evidence" value="ECO:0007669"/>
    <property type="project" value="UniProtKB-EC"/>
</dbReference>
<dbReference type="Gene3D" id="1.10.1410.10">
    <property type="match status" value="1"/>
</dbReference>
<dbReference type="GO" id="GO:0031499">
    <property type="term" value="C:TRAMP complex"/>
    <property type="evidence" value="ECO:0007669"/>
    <property type="project" value="TreeGrafter"/>
</dbReference>
<dbReference type="GO" id="GO:0031123">
    <property type="term" value="P:RNA 3'-end processing"/>
    <property type="evidence" value="ECO:0007669"/>
    <property type="project" value="TreeGrafter"/>
</dbReference>
<dbReference type="EC" id="2.7.7.19" evidence="2"/>
<name>A0A8H6WQT0_MYCCL</name>
<dbReference type="InterPro" id="IPR054708">
    <property type="entry name" value="MTPAP-like_central"/>
</dbReference>
<keyword evidence="3" id="KW-0479">Metal-binding</keyword>
<dbReference type="EMBL" id="JACAZE010000002">
    <property type="protein sequence ID" value="KAF7321129.1"/>
    <property type="molecule type" value="Genomic_DNA"/>
</dbReference>
<dbReference type="CDD" id="cd05402">
    <property type="entry name" value="NT_PAP_TUTase"/>
    <property type="match status" value="1"/>
</dbReference>
<dbReference type="GO" id="GO:0043634">
    <property type="term" value="P:polyadenylation-dependent ncRNA catabolic process"/>
    <property type="evidence" value="ECO:0007669"/>
    <property type="project" value="TreeGrafter"/>
</dbReference>
<evidence type="ECO:0000256" key="3">
    <source>
        <dbReference type="ARBA" id="ARBA00022723"/>
    </source>
</evidence>
<dbReference type="GO" id="GO:0046872">
    <property type="term" value="F:metal ion binding"/>
    <property type="evidence" value="ECO:0007669"/>
    <property type="project" value="UniProtKB-KW"/>
</dbReference>